<protein>
    <recommendedName>
        <fullName evidence="4">DC1 domain-containing protein</fullName>
    </recommendedName>
</protein>
<keyword evidence="3" id="KW-1185">Reference proteome</keyword>
<evidence type="ECO:0008006" key="4">
    <source>
        <dbReference type="Google" id="ProtNLM"/>
    </source>
</evidence>
<dbReference type="PANTHER" id="PTHR47841">
    <property type="entry name" value="DIACYLGLYCEROL KINASE THETA-LIKE-RELATED"/>
    <property type="match status" value="1"/>
</dbReference>
<dbReference type="InterPro" id="IPR046349">
    <property type="entry name" value="C1-like_sf"/>
</dbReference>
<name>A0AAV5DKL5_ELECO</name>
<evidence type="ECO:0000256" key="1">
    <source>
        <dbReference type="SAM" id="Phobius"/>
    </source>
</evidence>
<dbReference type="PANTHER" id="PTHR47841:SF2">
    <property type="entry name" value="OS07G0609800 PROTEIN"/>
    <property type="match status" value="1"/>
</dbReference>
<keyword evidence="1" id="KW-1133">Transmembrane helix</keyword>
<dbReference type="AlphaFoldDB" id="A0AAV5DKL5"/>
<dbReference type="EMBL" id="BQKI01000018">
    <property type="protein sequence ID" value="GJN11057.1"/>
    <property type="molecule type" value="Genomic_DNA"/>
</dbReference>
<proteinExistence type="predicted"/>
<feature type="transmembrane region" description="Helical" evidence="1">
    <location>
        <begin position="161"/>
        <end position="182"/>
    </location>
</feature>
<keyword evidence="1" id="KW-0812">Transmembrane</keyword>
<comment type="caution">
    <text evidence="2">The sequence shown here is derived from an EMBL/GenBank/DDBJ whole genome shotgun (WGS) entry which is preliminary data.</text>
</comment>
<dbReference type="SUPFAM" id="SSF57889">
    <property type="entry name" value="Cysteine-rich domain"/>
    <property type="match status" value="1"/>
</dbReference>
<evidence type="ECO:0000313" key="3">
    <source>
        <dbReference type="Proteomes" id="UP001054889"/>
    </source>
</evidence>
<keyword evidence="1" id="KW-0472">Membrane</keyword>
<accession>A0AAV5DKL5</accession>
<organism evidence="2 3">
    <name type="scientific">Eleusine coracana subsp. coracana</name>
    <dbReference type="NCBI Taxonomy" id="191504"/>
    <lineage>
        <taxon>Eukaryota</taxon>
        <taxon>Viridiplantae</taxon>
        <taxon>Streptophyta</taxon>
        <taxon>Embryophyta</taxon>
        <taxon>Tracheophyta</taxon>
        <taxon>Spermatophyta</taxon>
        <taxon>Magnoliopsida</taxon>
        <taxon>Liliopsida</taxon>
        <taxon>Poales</taxon>
        <taxon>Poaceae</taxon>
        <taxon>PACMAD clade</taxon>
        <taxon>Chloridoideae</taxon>
        <taxon>Cynodonteae</taxon>
        <taxon>Eleusininae</taxon>
        <taxon>Eleusine</taxon>
    </lineage>
</organism>
<sequence length="191" mass="20934">MRSRRDSGVNCINHSIYYFLVHPWHALGLSRINSTGLSWTCNLYREDCNPGSFVYCCAQCGFIVVHPLWLSARCYTPVDPQLSLHTEHYLHMVPATGNCIICREGLPVWHYRCGLCAYNLHIACVSGRGGGVGRSRVVGRAGASNLGNGIAKYVLKQSFKVAFNVATSGMASAVMGGLSLIMTDDHVHRTS</sequence>
<reference evidence="2" key="2">
    <citation type="submission" date="2021-12" db="EMBL/GenBank/DDBJ databases">
        <title>Resequencing data analysis of finger millet.</title>
        <authorList>
            <person name="Hatakeyama M."/>
            <person name="Aluri S."/>
            <person name="Balachadran M.T."/>
            <person name="Sivarajan S.R."/>
            <person name="Poveda L."/>
            <person name="Shimizu-Inatsugi R."/>
            <person name="Schlapbach R."/>
            <person name="Sreeman S.M."/>
            <person name="Shimizu K.K."/>
        </authorList>
    </citation>
    <scope>NUCLEOTIDE SEQUENCE</scope>
</reference>
<evidence type="ECO:0000313" key="2">
    <source>
        <dbReference type="EMBL" id="GJN11057.1"/>
    </source>
</evidence>
<dbReference type="Proteomes" id="UP001054889">
    <property type="component" value="Unassembled WGS sequence"/>
</dbReference>
<reference evidence="2" key="1">
    <citation type="journal article" date="2018" name="DNA Res.">
        <title>Multiple hybrid de novo genome assembly of finger millet, an orphan allotetraploid crop.</title>
        <authorList>
            <person name="Hatakeyama M."/>
            <person name="Aluri S."/>
            <person name="Balachadran M.T."/>
            <person name="Sivarajan S.R."/>
            <person name="Patrignani A."/>
            <person name="Gruter S."/>
            <person name="Poveda L."/>
            <person name="Shimizu-Inatsugi R."/>
            <person name="Baeten J."/>
            <person name="Francoijs K.J."/>
            <person name="Nataraja K.N."/>
            <person name="Reddy Y.A.N."/>
            <person name="Phadnis S."/>
            <person name="Ravikumar R.L."/>
            <person name="Schlapbach R."/>
            <person name="Sreeman S.M."/>
            <person name="Shimizu K.K."/>
        </authorList>
    </citation>
    <scope>NUCLEOTIDE SEQUENCE</scope>
</reference>
<gene>
    <name evidence="2" type="primary">ga29220</name>
    <name evidence="2" type="ORF">PR202_ga29220</name>
</gene>